<evidence type="ECO:0000313" key="1">
    <source>
        <dbReference type="EMBL" id="CAI8033442.1"/>
    </source>
</evidence>
<reference evidence="1" key="1">
    <citation type="submission" date="2023-03" db="EMBL/GenBank/DDBJ databases">
        <authorList>
            <person name="Steffen K."/>
            <person name="Cardenas P."/>
        </authorList>
    </citation>
    <scope>NUCLEOTIDE SEQUENCE</scope>
</reference>
<dbReference type="EMBL" id="CASHTH010002667">
    <property type="protein sequence ID" value="CAI8033442.1"/>
    <property type="molecule type" value="Genomic_DNA"/>
</dbReference>
<dbReference type="AlphaFoldDB" id="A0AA35SQI9"/>
<accession>A0AA35SQI9</accession>
<keyword evidence="2" id="KW-1185">Reference proteome</keyword>
<gene>
    <name evidence="1" type="ORF">GBAR_LOCUS18863</name>
</gene>
<protein>
    <submittedName>
        <fullName evidence="1">Uncharacterized protein</fullName>
    </submittedName>
</protein>
<organism evidence="1 2">
    <name type="scientific">Geodia barretti</name>
    <name type="common">Barrett's horny sponge</name>
    <dbReference type="NCBI Taxonomy" id="519541"/>
    <lineage>
        <taxon>Eukaryota</taxon>
        <taxon>Metazoa</taxon>
        <taxon>Porifera</taxon>
        <taxon>Demospongiae</taxon>
        <taxon>Heteroscleromorpha</taxon>
        <taxon>Tetractinellida</taxon>
        <taxon>Astrophorina</taxon>
        <taxon>Geodiidae</taxon>
        <taxon>Geodia</taxon>
    </lineage>
</organism>
<proteinExistence type="predicted"/>
<name>A0AA35SQI9_GEOBA</name>
<sequence>CQEREESNGGKTSFLPCCFVCVRGVTFSALPCLGVFGVCARCDVFCSALSECLCVRGVTFSALPCPSV</sequence>
<feature type="non-terminal residue" evidence="1">
    <location>
        <position position="1"/>
    </location>
</feature>
<dbReference type="Proteomes" id="UP001174909">
    <property type="component" value="Unassembled WGS sequence"/>
</dbReference>
<evidence type="ECO:0000313" key="2">
    <source>
        <dbReference type="Proteomes" id="UP001174909"/>
    </source>
</evidence>
<comment type="caution">
    <text evidence="1">The sequence shown here is derived from an EMBL/GenBank/DDBJ whole genome shotgun (WGS) entry which is preliminary data.</text>
</comment>